<evidence type="ECO:0000313" key="2">
    <source>
        <dbReference type="EMBL" id="BDZ43855.1"/>
    </source>
</evidence>
<evidence type="ECO:0000256" key="1">
    <source>
        <dbReference type="SAM" id="MobiDB-lite"/>
    </source>
</evidence>
<name>A0ABN6XGH3_9CELL</name>
<keyword evidence="3" id="KW-1185">Reference proteome</keyword>
<evidence type="ECO:0000313" key="3">
    <source>
        <dbReference type="Proteomes" id="UP001321475"/>
    </source>
</evidence>
<feature type="compositionally biased region" description="Basic and acidic residues" evidence="1">
    <location>
        <begin position="8"/>
        <end position="19"/>
    </location>
</feature>
<accession>A0ABN6XGH3</accession>
<protein>
    <submittedName>
        <fullName evidence="2">Uncharacterized protein</fullName>
    </submittedName>
</protein>
<reference evidence="3" key="1">
    <citation type="journal article" date="2019" name="Int. J. Syst. Evol. Microbiol.">
        <title>The Global Catalogue of Microorganisms (GCM) 10K type strain sequencing project: providing services to taxonomists for standard genome sequencing and annotation.</title>
        <authorList>
            <consortium name="The Broad Institute Genomics Platform"/>
            <consortium name="The Broad Institute Genome Sequencing Center for Infectious Disease"/>
            <person name="Wu L."/>
            <person name="Ma J."/>
        </authorList>
    </citation>
    <scope>NUCLEOTIDE SEQUENCE [LARGE SCALE GENOMIC DNA]</scope>
    <source>
        <strain evidence="3">NBRC 108565</strain>
    </source>
</reference>
<gene>
    <name evidence="2" type="ORF">GCM10025865_31540</name>
</gene>
<proteinExistence type="predicted"/>
<dbReference type="EMBL" id="AP027729">
    <property type="protein sequence ID" value="BDZ43855.1"/>
    <property type="molecule type" value="Genomic_DNA"/>
</dbReference>
<feature type="region of interest" description="Disordered" evidence="1">
    <location>
        <begin position="1"/>
        <end position="54"/>
    </location>
</feature>
<sequence length="129" mass="13955">MVTGEGEPPSHELEERGVDVDPDLPGVRALVLDPPGERAAGGAEVDGAQARRARREALDQRRHLLHVLEGEQAGVGEVDVGARHAVDHDRHPGREVRVTLEPDVTGRGRDVADRQCRWRGVLLALCTGT</sequence>
<organism evidence="2 3">
    <name type="scientific">Paraoerskovia sediminicola</name>
    <dbReference type="NCBI Taxonomy" id="1138587"/>
    <lineage>
        <taxon>Bacteria</taxon>
        <taxon>Bacillati</taxon>
        <taxon>Actinomycetota</taxon>
        <taxon>Actinomycetes</taxon>
        <taxon>Micrococcales</taxon>
        <taxon>Cellulomonadaceae</taxon>
        <taxon>Paraoerskovia</taxon>
    </lineage>
</organism>
<dbReference type="Proteomes" id="UP001321475">
    <property type="component" value="Chromosome"/>
</dbReference>